<dbReference type="Pfam" id="PF17757">
    <property type="entry name" value="UvrB_inter"/>
    <property type="match status" value="1"/>
</dbReference>
<dbReference type="Pfam" id="PF02559">
    <property type="entry name" value="CarD_TRCF_RID"/>
    <property type="match status" value="1"/>
</dbReference>
<dbReference type="STRING" id="883081.HMPREF9698_01583"/>
<comment type="subcellular location">
    <subcellularLocation>
        <location evidence="1 13">Cytoplasm</location>
    </subcellularLocation>
</comment>
<dbReference type="SUPFAM" id="SSF52540">
    <property type="entry name" value="P-loop containing nucleoside triphosphate hydrolases"/>
    <property type="match status" value="4"/>
</dbReference>
<dbReference type="InterPro" id="IPR014001">
    <property type="entry name" value="Helicase_ATP-bd"/>
</dbReference>
<dbReference type="GO" id="GO:0003678">
    <property type="term" value="F:DNA helicase activity"/>
    <property type="evidence" value="ECO:0007669"/>
    <property type="project" value="TreeGrafter"/>
</dbReference>
<dbReference type="Proteomes" id="UP000009875">
    <property type="component" value="Unassembled WGS sequence"/>
</dbReference>
<dbReference type="SMART" id="SM01058">
    <property type="entry name" value="CarD_TRCF"/>
    <property type="match status" value="1"/>
</dbReference>
<sequence length="1191" mass="135422">MTRLIDLFKKQDDIQSLFQQVQPGQTHLVTGIAGSARALFSYALLEEKQDQIIWISQNSFHANKLASSLSDFLPQDKIYVFETNDVLHAEMAFASPEAVADRVEAMEFLASGQPGIVIIPLAGVRKLLPSLDLYRKMPLTIQMASDLDLDGLSRHLVQIGYRHDQKVAKPGEFSIRGGIIDIYPIGYQDPVRIELFDTEVDSMRRFDLESQRSVENIDQVRILPAKDYFLTEDNQAQALKAFNDKLDYTMQKLRDQDLKEDLAQNMTRVEDSLKAGENSDLLAPFVDLLYPDKTSILDYAKESAIFLVDEYPRVIENNAQLNDEEALWQTDQLSRGKILHDLSFSQDFRDLMGNKKQGKIYFSLFQKGMGSLKLDSITPIHYRQMQKFFGQMPMVKTEMERYVKQNYTVVVMAEDEDRAQEIQATFADFDIPCLLTDPNQIEVGQVQVIPQAIPEGFELIGTKLALIAESDLFNRVTKKKARRRQVSNAERLKSYNELQPGDYVVHTQHGIGRYQGLETMTIDGINQDYLAVEYDQGSKLYIPVSQLNLLQKYVASEGKTPKINKLGGTSWAKTKRKVQSQVEDIADDLIDLYASRESQKGYAFEKDNDYQAAFEASFPYKETEDQLRSAEEVKSDMESDKPMDRLLVGDVGYGKTEVAIRAIFKAVQEGKQAAFLVPTTVLAQQHYETMLDRFADFPVEIGLMSRFKTKKEIDETISRLKDGTLDVVVGTHRLLSKDVQFLDLGLLVVDEEQRFGVKHKERLKELKELVDVLTLTATPIPRTLHMSMLGVRDLSVIETPPANRYPVQTYVMEMNELVIKEAIEREMARDGQVFFLHNRVDTIERRMSDIQALVPEARVTYVHGQMTENQLEERLYQFLSGEYDVLVTTTIIETGVDMPNVNTLLVEDADRMGLSQLYQLRGRVGRSNRIAYAYFMHQADKVLTEVSESRLQAIKDFTELGSGFKIAMRDLSIRGAGNLLGKEQHGFIDAVGFDLYSQMLEEAVAKKRGQEVRKATSAELDLSLNAYLPSDYIEDESQKIDLYKRIRQLESEADYRDLQDELLDRFGEFPEEVDLLLQVGLLKHYSEESLVEKIENTGKKIKIDFAKPALTVFPMAAIFKALKGIPVKTDMKTENQLQVSFILSRNTDQATWLKALLDFTQSLAGYRREKEADKDPATPGVVKEGGAKSHG</sequence>
<evidence type="ECO:0000256" key="9">
    <source>
        <dbReference type="ARBA" id="ARBA00023204"/>
    </source>
</evidence>
<dbReference type="eggNOG" id="COG1197">
    <property type="taxonomic scope" value="Bacteria"/>
</dbReference>
<dbReference type="GO" id="GO:0003684">
    <property type="term" value="F:damaged DNA binding"/>
    <property type="evidence" value="ECO:0007669"/>
    <property type="project" value="InterPro"/>
</dbReference>
<dbReference type="Gene3D" id="3.90.1150.50">
    <property type="entry name" value="Transcription-repair-coupling factor, D7 domain"/>
    <property type="match status" value="1"/>
</dbReference>
<proteinExistence type="inferred from homology"/>
<comment type="function">
    <text evidence="13">Couples transcription and DNA repair by recognizing RNA polymerase (RNAP) stalled at DNA lesions. Mediates ATP-dependent release of RNAP and its truncated transcript from the DNA, and recruitment of nucleotide excision repair machinery to the damaged site.</text>
</comment>
<dbReference type="PROSITE" id="PS51192">
    <property type="entry name" value="HELICASE_ATP_BIND_1"/>
    <property type="match status" value="1"/>
</dbReference>
<keyword evidence="9 13" id="KW-0234">DNA repair</keyword>
<dbReference type="PROSITE" id="PS51194">
    <property type="entry name" value="HELICASE_CTER"/>
    <property type="match status" value="1"/>
</dbReference>
<evidence type="ECO:0000313" key="18">
    <source>
        <dbReference type="Proteomes" id="UP000009875"/>
    </source>
</evidence>
<dbReference type="Pfam" id="PF03461">
    <property type="entry name" value="TRCF"/>
    <property type="match status" value="1"/>
</dbReference>
<evidence type="ECO:0000259" key="15">
    <source>
        <dbReference type="PROSITE" id="PS51192"/>
    </source>
</evidence>
<comment type="caution">
    <text evidence="17">The sequence shown here is derived from an EMBL/GenBank/DDBJ whole genome shotgun (WGS) entry which is preliminary data.</text>
</comment>
<dbReference type="NCBIfam" id="TIGR00580">
    <property type="entry name" value="mfd"/>
    <property type="match status" value="1"/>
</dbReference>
<evidence type="ECO:0000256" key="6">
    <source>
        <dbReference type="ARBA" id="ARBA00022806"/>
    </source>
</evidence>
<dbReference type="AlphaFoldDB" id="K9EAP7"/>
<organism evidence="17 18">
    <name type="scientific">Alloiococcus otitis ATCC 51267</name>
    <dbReference type="NCBI Taxonomy" id="883081"/>
    <lineage>
        <taxon>Bacteria</taxon>
        <taxon>Bacillati</taxon>
        <taxon>Bacillota</taxon>
        <taxon>Bacilli</taxon>
        <taxon>Lactobacillales</taxon>
        <taxon>Carnobacteriaceae</taxon>
        <taxon>Alloiococcus</taxon>
    </lineage>
</organism>
<dbReference type="SMART" id="SM00487">
    <property type="entry name" value="DEXDc"/>
    <property type="match status" value="1"/>
</dbReference>
<dbReference type="GO" id="GO:0005737">
    <property type="term" value="C:cytoplasm"/>
    <property type="evidence" value="ECO:0007669"/>
    <property type="project" value="UniProtKB-SubCell"/>
</dbReference>
<keyword evidence="5 13" id="KW-0378">Hydrolase</keyword>
<dbReference type="HAMAP" id="MF_00969">
    <property type="entry name" value="TRCF"/>
    <property type="match status" value="1"/>
</dbReference>
<evidence type="ECO:0000256" key="5">
    <source>
        <dbReference type="ARBA" id="ARBA00022801"/>
    </source>
</evidence>
<dbReference type="InterPro" id="IPR004576">
    <property type="entry name" value="Mfd"/>
</dbReference>
<dbReference type="SUPFAM" id="SSF141259">
    <property type="entry name" value="CarD-like"/>
    <property type="match status" value="1"/>
</dbReference>
<keyword evidence="4 13" id="KW-0227">DNA damage</keyword>
<feature type="region of interest" description="Disordered" evidence="14">
    <location>
        <begin position="1168"/>
        <end position="1191"/>
    </location>
</feature>
<evidence type="ECO:0000256" key="2">
    <source>
        <dbReference type="ARBA" id="ARBA00022490"/>
    </source>
</evidence>
<dbReference type="InterPro" id="IPR005118">
    <property type="entry name" value="TRCF_C"/>
</dbReference>
<feature type="domain" description="Helicase ATP-binding" evidence="15">
    <location>
        <begin position="636"/>
        <end position="797"/>
    </location>
</feature>
<dbReference type="GO" id="GO:0016787">
    <property type="term" value="F:hydrolase activity"/>
    <property type="evidence" value="ECO:0007669"/>
    <property type="project" value="UniProtKB-KW"/>
</dbReference>
<keyword evidence="2 13" id="KW-0963">Cytoplasm</keyword>
<evidence type="ECO:0000259" key="16">
    <source>
        <dbReference type="PROSITE" id="PS51194"/>
    </source>
</evidence>
<dbReference type="PANTHER" id="PTHR47964:SF1">
    <property type="entry name" value="ATP-DEPENDENT DNA HELICASE HOMOLOG RECG, CHLOROPLASTIC"/>
    <property type="match status" value="1"/>
</dbReference>
<dbReference type="GO" id="GO:0000716">
    <property type="term" value="P:transcription-coupled nucleotide-excision repair, DNA damage recognition"/>
    <property type="evidence" value="ECO:0007669"/>
    <property type="project" value="UniProtKB-UniRule"/>
</dbReference>
<dbReference type="EMBL" id="AGXA01000033">
    <property type="protein sequence ID" value="EKU92876.1"/>
    <property type="molecule type" value="Genomic_DNA"/>
</dbReference>
<reference evidence="17 18" key="1">
    <citation type="submission" date="2012-09" db="EMBL/GenBank/DDBJ databases">
        <title>The Genome Sequence of Alloiococcus otitis ATCC 51267.</title>
        <authorList>
            <consortium name="The Broad Institute Genome Sequencing Platform"/>
            <person name="Earl A."/>
            <person name="Ward D."/>
            <person name="Feldgarden M."/>
            <person name="Gevers D."/>
            <person name="Huys G."/>
            <person name="Walker B."/>
            <person name="Young S.K."/>
            <person name="Zeng Q."/>
            <person name="Gargeya S."/>
            <person name="Fitzgerald M."/>
            <person name="Haas B."/>
            <person name="Abouelleil A."/>
            <person name="Alvarado L."/>
            <person name="Arachchi H.M."/>
            <person name="Berlin A.M."/>
            <person name="Chapman S.B."/>
            <person name="Goldberg J."/>
            <person name="Griggs A."/>
            <person name="Gujja S."/>
            <person name="Hansen M."/>
            <person name="Howarth C."/>
            <person name="Imamovic A."/>
            <person name="Larimer J."/>
            <person name="McCowen C."/>
            <person name="Montmayeur A."/>
            <person name="Murphy C."/>
            <person name="Neiman D."/>
            <person name="Pearson M."/>
            <person name="Priest M."/>
            <person name="Roberts A."/>
            <person name="Saif S."/>
            <person name="Shea T."/>
            <person name="Sisk P."/>
            <person name="Sykes S."/>
            <person name="Wortman J."/>
            <person name="Nusbaum C."/>
            <person name="Birren B."/>
        </authorList>
    </citation>
    <scope>NUCLEOTIDE SEQUENCE [LARGE SCALE GENOMIC DNA]</scope>
    <source>
        <strain evidence="17 18">ATCC 51267</strain>
    </source>
</reference>
<dbReference type="GO" id="GO:0006355">
    <property type="term" value="P:regulation of DNA-templated transcription"/>
    <property type="evidence" value="ECO:0007669"/>
    <property type="project" value="UniProtKB-UniRule"/>
</dbReference>
<keyword evidence="18" id="KW-1185">Reference proteome</keyword>
<keyword evidence="6" id="KW-0347">Helicase</keyword>
<dbReference type="InterPro" id="IPR036101">
    <property type="entry name" value="CarD-like/TRCF_RID_sf"/>
</dbReference>
<evidence type="ECO:0000256" key="3">
    <source>
        <dbReference type="ARBA" id="ARBA00022741"/>
    </source>
</evidence>
<dbReference type="Pfam" id="PF00271">
    <property type="entry name" value="Helicase_C"/>
    <property type="match status" value="1"/>
</dbReference>
<dbReference type="InterPro" id="IPR027417">
    <property type="entry name" value="P-loop_NTPase"/>
</dbReference>
<comment type="similarity">
    <text evidence="10 13">In the N-terminal section; belongs to the UvrB family.</text>
</comment>
<dbReference type="FunFam" id="3.40.50.300:FF:000546">
    <property type="entry name" value="Transcription-repair-coupling factor"/>
    <property type="match status" value="1"/>
</dbReference>
<evidence type="ECO:0000256" key="10">
    <source>
        <dbReference type="ARBA" id="ARBA00061104"/>
    </source>
</evidence>
<dbReference type="InterPro" id="IPR037235">
    <property type="entry name" value="TRCF-like_C_D7"/>
</dbReference>
<evidence type="ECO:0000313" key="17">
    <source>
        <dbReference type="EMBL" id="EKU92876.1"/>
    </source>
</evidence>
<keyword evidence="8 13" id="KW-0238">DNA-binding</keyword>
<evidence type="ECO:0000256" key="8">
    <source>
        <dbReference type="ARBA" id="ARBA00023125"/>
    </source>
</evidence>
<feature type="domain" description="Helicase C-terminal" evidence="16">
    <location>
        <begin position="813"/>
        <end position="972"/>
    </location>
</feature>
<name>K9EAP7_9LACT</name>
<dbReference type="HOGENOM" id="CLU_005122_1_3_9"/>
<dbReference type="Gene3D" id="2.40.10.170">
    <property type="match status" value="1"/>
</dbReference>
<dbReference type="Gene3D" id="3.40.50.11180">
    <property type="match status" value="1"/>
</dbReference>
<dbReference type="InterPro" id="IPR001650">
    <property type="entry name" value="Helicase_C-like"/>
</dbReference>
<dbReference type="InterPro" id="IPR003711">
    <property type="entry name" value="CarD-like/TRCF_RID"/>
</dbReference>
<dbReference type="CDD" id="cd17991">
    <property type="entry name" value="DEXHc_TRCF"/>
    <property type="match status" value="1"/>
</dbReference>
<dbReference type="Gene3D" id="3.30.2060.10">
    <property type="entry name" value="Penicillin-binding protein 1b domain"/>
    <property type="match status" value="1"/>
</dbReference>
<dbReference type="SUPFAM" id="SSF143517">
    <property type="entry name" value="TRCF domain-like"/>
    <property type="match status" value="1"/>
</dbReference>
<dbReference type="PANTHER" id="PTHR47964">
    <property type="entry name" value="ATP-DEPENDENT DNA HELICASE HOMOLOG RECG, CHLOROPLASTIC"/>
    <property type="match status" value="1"/>
</dbReference>
<gene>
    <name evidence="13" type="primary">mfd</name>
    <name evidence="17" type="ORF">HMPREF9698_01583</name>
</gene>
<evidence type="ECO:0000256" key="12">
    <source>
        <dbReference type="ARBA" id="ARBA00070128"/>
    </source>
</evidence>
<evidence type="ECO:0000256" key="4">
    <source>
        <dbReference type="ARBA" id="ARBA00022763"/>
    </source>
</evidence>
<evidence type="ECO:0000256" key="7">
    <source>
        <dbReference type="ARBA" id="ARBA00022840"/>
    </source>
</evidence>
<protein>
    <recommendedName>
        <fullName evidence="12 13">Transcription-repair-coupling factor</fullName>
        <shortName evidence="13">TRCF</shortName>
        <ecNumber evidence="13">3.6.4.-</ecNumber>
    </recommendedName>
</protein>
<keyword evidence="3 13" id="KW-0547">Nucleotide-binding</keyword>
<dbReference type="Gene3D" id="3.40.50.300">
    <property type="entry name" value="P-loop containing nucleotide triphosphate hydrolases"/>
    <property type="match status" value="2"/>
</dbReference>
<dbReference type="RefSeq" id="WP_003779166.1">
    <property type="nucleotide sequence ID" value="NZ_JH992962.1"/>
</dbReference>
<keyword evidence="7 13" id="KW-0067">ATP-binding</keyword>
<comment type="similarity">
    <text evidence="11 13">In the C-terminal section; belongs to the helicase family. RecG subfamily.</text>
</comment>
<dbReference type="InterPro" id="IPR011545">
    <property type="entry name" value="DEAD/DEAH_box_helicase_dom"/>
</dbReference>
<dbReference type="Pfam" id="PF00270">
    <property type="entry name" value="DEAD"/>
    <property type="match status" value="1"/>
</dbReference>
<evidence type="ECO:0000256" key="1">
    <source>
        <dbReference type="ARBA" id="ARBA00004496"/>
    </source>
</evidence>
<dbReference type="PATRIC" id="fig|883081.3.peg.1587"/>
<evidence type="ECO:0000256" key="13">
    <source>
        <dbReference type="HAMAP-Rule" id="MF_00969"/>
    </source>
</evidence>
<dbReference type="InterPro" id="IPR047112">
    <property type="entry name" value="RecG/Mfd"/>
</dbReference>
<evidence type="ECO:0000256" key="11">
    <source>
        <dbReference type="ARBA" id="ARBA00061399"/>
    </source>
</evidence>
<dbReference type="GO" id="GO:0005524">
    <property type="term" value="F:ATP binding"/>
    <property type="evidence" value="ECO:0007669"/>
    <property type="project" value="UniProtKB-UniRule"/>
</dbReference>
<dbReference type="SMART" id="SM00490">
    <property type="entry name" value="HELICc"/>
    <property type="match status" value="1"/>
</dbReference>
<evidence type="ECO:0000256" key="14">
    <source>
        <dbReference type="SAM" id="MobiDB-lite"/>
    </source>
</evidence>
<dbReference type="SMART" id="SM00982">
    <property type="entry name" value="TRCF"/>
    <property type="match status" value="1"/>
</dbReference>
<dbReference type="EC" id="3.6.4.-" evidence="13"/>
<accession>K9EAP7</accession>
<dbReference type="InterPro" id="IPR041471">
    <property type="entry name" value="UvrB_inter"/>
</dbReference>